<reference evidence="1" key="1">
    <citation type="submission" date="2014-09" db="EMBL/GenBank/DDBJ databases">
        <authorList>
            <person name="GOMEZ-VALERO Laura"/>
        </authorList>
    </citation>
    <scope>NUCLEOTIDE SEQUENCE</scope>
    <source>
        <strain evidence="1">ATCC33218</strain>
    </source>
</reference>
<reference evidence="2 4" key="3">
    <citation type="submission" date="2016-10" db="EMBL/GenBank/DDBJ databases">
        <authorList>
            <person name="Varghese N."/>
            <person name="Submissions S."/>
        </authorList>
    </citation>
    <scope>NUCLEOTIDE SEQUENCE [LARGE SCALE GENOMIC DNA]</scope>
    <source>
        <strain evidence="2 4">ATCC 33218</strain>
    </source>
</reference>
<proteinExistence type="predicted"/>
<sequence length="234" mass="25485">MTSTIVPIGTYTIRSKRTAKPEDFIISPGAQTCVIVVLESPAGIAVAHIDTPLVAARVTLTMIEELEGMGPGQVTARMYGGDYGNPLFNSTTISTPIYAELNRRKIPYTHTDYRLTAGFAMATAAAVWACSALGPESRLMALVSIGLAYKATNIIKIALPRKWHPGFLGNNIDVCVNVMTGQVQLEKDNEQNSEMLLYQAKDKLGNTLWNRITTRASLNPEDQKNKSGLAMLRV</sequence>
<organism evidence="1 3">
    <name type="scientific">Legionella micdadei</name>
    <name type="common">Tatlockia micdadei</name>
    <dbReference type="NCBI Taxonomy" id="451"/>
    <lineage>
        <taxon>Bacteria</taxon>
        <taxon>Pseudomonadati</taxon>
        <taxon>Pseudomonadota</taxon>
        <taxon>Gammaproteobacteria</taxon>
        <taxon>Legionellales</taxon>
        <taxon>Legionellaceae</taxon>
        <taxon>Legionella</taxon>
    </lineage>
</organism>
<dbReference type="RefSeq" id="WP_045098525.1">
    <property type="nucleotide sequence ID" value="NZ_CP020614.1"/>
</dbReference>
<dbReference type="Proteomes" id="UP000032414">
    <property type="component" value="Chromosome I"/>
</dbReference>
<reference evidence="3" key="2">
    <citation type="submission" date="2014-09" db="EMBL/GenBank/DDBJ databases">
        <authorList>
            <person name="Gomez-Valero L."/>
        </authorList>
    </citation>
    <scope>NUCLEOTIDE SEQUENCE [LARGE SCALE GENOMIC DNA]</scope>
    <source>
        <strain evidence="3">ATCC33218</strain>
    </source>
</reference>
<evidence type="ECO:0000313" key="2">
    <source>
        <dbReference type="EMBL" id="SCY62253.1"/>
    </source>
</evidence>
<accession>A0A098GC32</accession>
<dbReference type="PATRIC" id="fig|451.8.peg.2262"/>
<protein>
    <submittedName>
        <fullName evidence="1">Uncharacterized protein</fullName>
    </submittedName>
</protein>
<dbReference type="KEGG" id="tmc:LMI_0725"/>
<evidence type="ECO:0000313" key="4">
    <source>
        <dbReference type="Proteomes" id="UP000182998"/>
    </source>
</evidence>
<dbReference type="Proteomes" id="UP000182998">
    <property type="component" value="Unassembled WGS sequence"/>
</dbReference>
<dbReference type="HOGENOM" id="CLU_1183851_0_0_6"/>
<evidence type="ECO:0000313" key="1">
    <source>
        <dbReference type="EMBL" id="CEG60049.1"/>
    </source>
</evidence>
<name>A0A098GC32_LEGMI</name>
<evidence type="ECO:0000313" key="3">
    <source>
        <dbReference type="Proteomes" id="UP000032414"/>
    </source>
</evidence>
<dbReference type="EMBL" id="FMVN01000011">
    <property type="protein sequence ID" value="SCY62253.1"/>
    <property type="molecule type" value="Genomic_DNA"/>
</dbReference>
<keyword evidence="4" id="KW-1185">Reference proteome</keyword>
<dbReference type="OrthoDB" id="5635504at2"/>
<dbReference type="AlphaFoldDB" id="A0A098GC32"/>
<gene>
    <name evidence="1" type="ORF">LMI_0725</name>
    <name evidence="2" type="ORF">SAMN02982997_02282</name>
</gene>
<dbReference type="EMBL" id="LN614830">
    <property type="protein sequence ID" value="CEG60049.1"/>
    <property type="molecule type" value="Genomic_DNA"/>
</dbReference>